<protein>
    <submittedName>
        <fullName evidence="2">Uncharacterized protein</fullName>
    </submittedName>
</protein>
<accession>A0A2T2ZTT4</accession>
<dbReference type="EMBL" id="KZ678705">
    <property type="protein sequence ID" value="PSR76482.1"/>
    <property type="molecule type" value="Genomic_DNA"/>
</dbReference>
<feature type="compositionally biased region" description="Low complexity" evidence="1">
    <location>
        <begin position="570"/>
        <end position="582"/>
    </location>
</feature>
<evidence type="ECO:0000313" key="2">
    <source>
        <dbReference type="EMBL" id="PSR76482.1"/>
    </source>
</evidence>
<feature type="region of interest" description="Disordered" evidence="1">
    <location>
        <begin position="252"/>
        <end position="284"/>
    </location>
</feature>
<feature type="region of interest" description="Disordered" evidence="1">
    <location>
        <begin position="558"/>
        <end position="583"/>
    </location>
</feature>
<evidence type="ECO:0000256" key="1">
    <source>
        <dbReference type="SAM" id="MobiDB-lite"/>
    </source>
</evidence>
<feature type="region of interest" description="Disordered" evidence="1">
    <location>
        <begin position="197"/>
        <end position="231"/>
    </location>
</feature>
<dbReference type="STRING" id="2025994.A0A2T2ZTT4"/>
<feature type="compositionally biased region" description="Basic and acidic residues" evidence="1">
    <location>
        <begin position="197"/>
        <end position="209"/>
    </location>
</feature>
<sequence length="666" mass="74523">MPDEYGMLASNDRWLTPQSLSYSWGDEHSALRHRDAAHLLAAQFNPQREALFLRRLHNCWLHCDFPSECRTMAVQARKEGRPVGREAKAVDEWYLTNQRRKMRRAEDSSRDSGAGKRMLAPSLGSYRQSGQRMSAEDSSGDDDEDDDGFSCSSSSEDDSKSSSFDVEIWKSIQIRGNKTTTTTDVVISKIGEHVSITKDKEGDDSDKAASHVSPSSRKPRYTGPKKSSNKDAIISGKGVVWSSQSFEMSRSSASSIGPAAPMEAKLDAHSRRVVSTPATSSCQSLLPISEEDEEPPADHAKENEVQEFLESLVTHARRAAKRRGSAQRKSQELRRKGLFEDRGSQHAPQTTFVSFPSIEEHEQLTNGTDAELDDYQQEEFQSEAEFDRQLQQAYSEKSWYPETTVASEVDDNEPKQKSSKARRAVVRHGRAGRILVPAGWYCQSGDSVLHNPSATTQEIDVDGDGDLDFDIDPLTDDSNTPESSRTPTPPNVPSTTDLVGANFVQWEQFDDIELETLLYIQPKSVVGAATSFDLPRSPCFDCELLACILISDATINRSRDSSKDAPKNGPQQRRQNSQQKQPKWYDETRFKVVKVHAHILIFKRLPHLRNQLRAYNEARAKVKPNSTRTSKASKSVDKQYVDVDCAIEGVSKSIRIIVNCMRVNQG</sequence>
<name>A0A2T2ZTT4_9PEZI</name>
<dbReference type="AlphaFoldDB" id="A0A2T2ZTT4"/>
<feature type="region of interest" description="Disordered" evidence="1">
    <location>
        <begin position="100"/>
        <end position="162"/>
    </location>
</feature>
<reference evidence="2 3" key="1">
    <citation type="journal article" date="2018" name="Mycol. Prog.">
        <title>Coniella lustricola, a new species from submerged detritus.</title>
        <authorList>
            <person name="Raudabaugh D.B."/>
            <person name="Iturriaga T."/>
            <person name="Carver A."/>
            <person name="Mondo S."/>
            <person name="Pangilinan J."/>
            <person name="Lipzen A."/>
            <person name="He G."/>
            <person name="Amirebrahimi M."/>
            <person name="Grigoriev I.V."/>
            <person name="Miller A.N."/>
        </authorList>
    </citation>
    <scope>NUCLEOTIDE SEQUENCE [LARGE SCALE GENOMIC DNA]</scope>
    <source>
        <strain evidence="2 3">B22-T-1</strain>
    </source>
</reference>
<feature type="compositionally biased region" description="Acidic residues" evidence="1">
    <location>
        <begin position="459"/>
        <end position="475"/>
    </location>
</feature>
<dbReference type="InParanoid" id="A0A2T2ZTT4"/>
<evidence type="ECO:0000313" key="3">
    <source>
        <dbReference type="Proteomes" id="UP000241462"/>
    </source>
</evidence>
<feature type="region of interest" description="Disordered" evidence="1">
    <location>
        <begin position="456"/>
        <end position="497"/>
    </location>
</feature>
<dbReference type="OrthoDB" id="5396104at2759"/>
<feature type="compositionally biased region" description="Basic and acidic residues" evidence="1">
    <location>
        <begin position="104"/>
        <end position="114"/>
    </location>
</feature>
<organism evidence="2 3">
    <name type="scientific">Coniella lustricola</name>
    <dbReference type="NCBI Taxonomy" id="2025994"/>
    <lineage>
        <taxon>Eukaryota</taxon>
        <taxon>Fungi</taxon>
        <taxon>Dikarya</taxon>
        <taxon>Ascomycota</taxon>
        <taxon>Pezizomycotina</taxon>
        <taxon>Sordariomycetes</taxon>
        <taxon>Sordariomycetidae</taxon>
        <taxon>Diaporthales</taxon>
        <taxon>Schizoparmaceae</taxon>
        <taxon>Coniella</taxon>
    </lineage>
</organism>
<keyword evidence="3" id="KW-1185">Reference proteome</keyword>
<feature type="compositionally biased region" description="Acidic residues" evidence="1">
    <location>
        <begin position="138"/>
        <end position="148"/>
    </location>
</feature>
<dbReference type="Proteomes" id="UP000241462">
    <property type="component" value="Unassembled WGS sequence"/>
</dbReference>
<proteinExistence type="predicted"/>
<feature type="region of interest" description="Disordered" evidence="1">
    <location>
        <begin position="338"/>
        <end position="364"/>
    </location>
</feature>
<gene>
    <name evidence="2" type="ORF">BD289DRAFT_495495</name>
</gene>
<feature type="region of interest" description="Disordered" evidence="1">
    <location>
        <begin position="405"/>
        <end position="425"/>
    </location>
</feature>